<proteinExistence type="inferred from homology"/>
<accession>A0AAD7BAP6</accession>
<dbReference type="EMBL" id="JARKIF010000025">
    <property type="protein sequence ID" value="KAJ7614867.1"/>
    <property type="molecule type" value="Genomic_DNA"/>
</dbReference>
<dbReference type="Proteomes" id="UP001221142">
    <property type="component" value="Unassembled WGS sequence"/>
</dbReference>
<organism evidence="4 5">
    <name type="scientific">Roridomyces roridus</name>
    <dbReference type="NCBI Taxonomy" id="1738132"/>
    <lineage>
        <taxon>Eukaryota</taxon>
        <taxon>Fungi</taxon>
        <taxon>Dikarya</taxon>
        <taxon>Basidiomycota</taxon>
        <taxon>Agaricomycotina</taxon>
        <taxon>Agaricomycetes</taxon>
        <taxon>Agaricomycetidae</taxon>
        <taxon>Agaricales</taxon>
        <taxon>Marasmiineae</taxon>
        <taxon>Mycenaceae</taxon>
        <taxon>Roridomyces</taxon>
    </lineage>
</organism>
<dbReference type="Pfam" id="PF00857">
    <property type="entry name" value="Isochorismatase"/>
    <property type="match status" value="1"/>
</dbReference>
<reference evidence="4" key="1">
    <citation type="submission" date="2023-03" db="EMBL/GenBank/DDBJ databases">
        <title>Massive genome expansion in bonnet fungi (Mycena s.s.) driven by repeated elements and novel gene families across ecological guilds.</title>
        <authorList>
            <consortium name="Lawrence Berkeley National Laboratory"/>
            <person name="Harder C.B."/>
            <person name="Miyauchi S."/>
            <person name="Viragh M."/>
            <person name="Kuo A."/>
            <person name="Thoen E."/>
            <person name="Andreopoulos B."/>
            <person name="Lu D."/>
            <person name="Skrede I."/>
            <person name="Drula E."/>
            <person name="Henrissat B."/>
            <person name="Morin E."/>
            <person name="Kohler A."/>
            <person name="Barry K."/>
            <person name="LaButti K."/>
            <person name="Morin E."/>
            <person name="Salamov A."/>
            <person name="Lipzen A."/>
            <person name="Mereny Z."/>
            <person name="Hegedus B."/>
            <person name="Baldrian P."/>
            <person name="Stursova M."/>
            <person name="Weitz H."/>
            <person name="Taylor A."/>
            <person name="Grigoriev I.V."/>
            <person name="Nagy L.G."/>
            <person name="Martin F."/>
            <person name="Kauserud H."/>
        </authorList>
    </citation>
    <scope>NUCLEOTIDE SEQUENCE</scope>
    <source>
        <strain evidence="4">9284</strain>
    </source>
</reference>
<dbReference type="GO" id="GO:0016787">
    <property type="term" value="F:hydrolase activity"/>
    <property type="evidence" value="ECO:0007669"/>
    <property type="project" value="UniProtKB-KW"/>
</dbReference>
<evidence type="ECO:0000313" key="5">
    <source>
        <dbReference type="Proteomes" id="UP001221142"/>
    </source>
</evidence>
<dbReference type="InterPro" id="IPR036380">
    <property type="entry name" value="Isochorismatase-like_sf"/>
</dbReference>
<dbReference type="PANTHER" id="PTHR43540:SF15">
    <property type="entry name" value="BLR5631 PROTEIN"/>
    <property type="match status" value="1"/>
</dbReference>
<evidence type="ECO:0000256" key="1">
    <source>
        <dbReference type="ARBA" id="ARBA00006336"/>
    </source>
</evidence>
<comment type="caution">
    <text evidence="4">The sequence shown here is derived from an EMBL/GenBank/DDBJ whole genome shotgun (WGS) entry which is preliminary data.</text>
</comment>
<dbReference type="SUPFAM" id="SSF52499">
    <property type="entry name" value="Isochorismatase-like hydrolases"/>
    <property type="match status" value="1"/>
</dbReference>
<dbReference type="AlphaFoldDB" id="A0AAD7BAP6"/>
<evidence type="ECO:0000313" key="4">
    <source>
        <dbReference type="EMBL" id="KAJ7614867.1"/>
    </source>
</evidence>
<sequence>MSPKSFRELVGAPPSTATTKDSVLVIIDAQGEYADGLLAVTNIASSRPAIASLLEKYRATGGAVAHVVHITPEGAPVFTPKTALAEEFLELRPTEGSTTEFVVPKQFPGCFAETTLRAQIDKTGLKKVVLTGYMAHVCVSTTAREADQLGYEVLVVEDAIGDRDIPGATGEEVTKMVLVELGDVFVTVVKSGDIQ</sequence>
<dbReference type="InterPro" id="IPR000868">
    <property type="entry name" value="Isochorismatase-like_dom"/>
</dbReference>
<feature type="domain" description="Isochorismatase-like" evidence="3">
    <location>
        <begin position="22"/>
        <end position="164"/>
    </location>
</feature>
<protein>
    <submittedName>
        <fullName evidence="4">Isochorismatase-like protein</fullName>
    </submittedName>
</protein>
<dbReference type="Gene3D" id="3.40.50.850">
    <property type="entry name" value="Isochorismatase-like"/>
    <property type="match status" value="1"/>
</dbReference>
<evidence type="ECO:0000259" key="3">
    <source>
        <dbReference type="Pfam" id="PF00857"/>
    </source>
</evidence>
<keyword evidence="2" id="KW-0378">Hydrolase</keyword>
<name>A0AAD7BAP6_9AGAR</name>
<comment type="similarity">
    <text evidence="1">Belongs to the isochorismatase family.</text>
</comment>
<gene>
    <name evidence="4" type="ORF">FB45DRAFT_842109</name>
</gene>
<dbReference type="PANTHER" id="PTHR43540">
    <property type="entry name" value="PEROXYUREIDOACRYLATE/UREIDOACRYLATE AMIDOHYDROLASE-RELATED"/>
    <property type="match status" value="1"/>
</dbReference>
<keyword evidence="5" id="KW-1185">Reference proteome</keyword>
<evidence type="ECO:0000256" key="2">
    <source>
        <dbReference type="ARBA" id="ARBA00022801"/>
    </source>
</evidence>
<dbReference type="InterPro" id="IPR050272">
    <property type="entry name" value="Isochorismatase-like_hydrls"/>
</dbReference>